<proteinExistence type="predicted"/>
<name>A0A5M3XP98_9ACTN</name>
<keyword evidence="2" id="KW-1185">Reference proteome</keyword>
<protein>
    <submittedName>
        <fullName evidence="1">Uncharacterized protein</fullName>
    </submittedName>
</protein>
<accession>A0A5M3XP98</accession>
<organism evidence="1 2">
    <name type="scientific">Acrocarpospora pleiomorpha</name>
    <dbReference type="NCBI Taxonomy" id="90975"/>
    <lineage>
        <taxon>Bacteria</taxon>
        <taxon>Bacillati</taxon>
        <taxon>Actinomycetota</taxon>
        <taxon>Actinomycetes</taxon>
        <taxon>Streptosporangiales</taxon>
        <taxon>Streptosporangiaceae</taxon>
        <taxon>Acrocarpospora</taxon>
    </lineage>
</organism>
<comment type="caution">
    <text evidence="1">The sequence shown here is derived from an EMBL/GenBank/DDBJ whole genome shotgun (WGS) entry which is preliminary data.</text>
</comment>
<dbReference type="EMBL" id="BLAF01000020">
    <property type="protein sequence ID" value="GES20973.1"/>
    <property type="molecule type" value="Genomic_DNA"/>
</dbReference>
<sequence length="62" mass="6744">MAHEVLPPHSPMMPGTPLRTAAAMTDSLTRAFAVCRDPSMETKVTVGTVTVLSRSETIWLMD</sequence>
<dbReference type="AlphaFoldDB" id="A0A5M3XP98"/>
<evidence type="ECO:0000313" key="2">
    <source>
        <dbReference type="Proteomes" id="UP000377595"/>
    </source>
</evidence>
<dbReference type="Proteomes" id="UP000377595">
    <property type="component" value="Unassembled WGS sequence"/>
</dbReference>
<evidence type="ECO:0000313" key="1">
    <source>
        <dbReference type="EMBL" id="GES20973.1"/>
    </source>
</evidence>
<gene>
    <name evidence="1" type="ORF">Aple_038690</name>
</gene>
<reference evidence="1 2" key="1">
    <citation type="submission" date="2019-10" db="EMBL/GenBank/DDBJ databases">
        <title>Whole genome shotgun sequence of Acrocarpospora pleiomorpha NBRC 16267.</title>
        <authorList>
            <person name="Ichikawa N."/>
            <person name="Kimura A."/>
            <person name="Kitahashi Y."/>
            <person name="Komaki H."/>
            <person name="Oguchi A."/>
        </authorList>
    </citation>
    <scope>NUCLEOTIDE SEQUENCE [LARGE SCALE GENOMIC DNA]</scope>
    <source>
        <strain evidence="1 2">NBRC 16267</strain>
    </source>
</reference>